<dbReference type="Gene3D" id="3.40.50.720">
    <property type="entry name" value="NAD(P)-binding Rossmann-like Domain"/>
    <property type="match status" value="1"/>
</dbReference>
<dbReference type="Gene3D" id="3.30.360.10">
    <property type="entry name" value="Dihydrodipicolinate Reductase, domain 2"/>
    <property type="match status" value="1"/>
</dbReference>
<comment type="pathway">
    <text evidence="11">Amino-acid biosynthesis; L-methionine biosynthesis via de novo pathway; O-acetyl-L-homoserine from L-homoserine: step 1/1.</text>
</comment>
<dbReference type="InterPro" id="IPR036291">
    <property type="entry name" value="NAD(P)-bd_dom_sf"/>
</dbReference>
<dbReference type="EMBL" id="CP002271">
    <property type="protein sequence ID" value="ADO75020.1"/>
    <property type="molecule type" value="Genomic_DNA"/>
</dbReference>
<feature type="domain" description="Homoserine dehydrogenase catalytic" evidence="14">
    <location>
        <begin position="585"/>
        <end position="787"/>
    </location>
</feature>
<dbReference type="Proteomes" id="UP000001351">
    <property type="component" value="Chromosome"/>
</dbReference>
<keyword evidence="11" id="KW-0963">Cytoplasm</keyword>
<keyword evidence="4 11" id="KW-0028">Amino-acid biosynthesis</keyword>
<keyword evidence="7" id="KW-0560">Oxidoreductase</keyword>
<evidence type="ECO:0000256" key="8">
    <source>
        <dbReference type="ARBA" id="ARBA00023167"/>
    </source>
</evidence>
<evidence type="ECO:0000256" key="10">
    <source>
        <dbReference type="ARBA" id="ARBA00049031"/>
    </source>
</evidence>
<evidence type="ECO:0000256" key="1">
    <source>
        <dbReference type="ARBA" id="ARBA00001920"/>
    </source>
</evidence>
<dbReference type="GO" id="GO:0050661">
    <property type="term" value="F:NADP binding"/>
    <property type="evidence" value="ECO:0007669"/>
    <property type="project" value="InterPro"/>
</dbReference>
<gene>
    <name evidence="11" type="primary">metXA</name>
    <name evidence="16" type="ordered locus">STAUR_7264</name>
</gene>
<feature type="active site" evidence="11">
    <location>
        <position position="394"/>
    </location>
</feature>
<feature type="binding site" evidence="11">
    <location>
        <position position="395"/>
    </location>
    <ligand>
        <name>substrate</name>
    </ligand>
</feature>
<dbReference type="SUPFAM" id="SSF55347">
    <property type="entry name" value="Glyceraldehyde-3-phosphate dehydrogenase-like, C-terminal domain"/>
    <property type="match status" value="1"/>
</dbReference>
<feature type="binding site" evidence="11">
    <location>
        <position position="268"/>
    </location>
    <ligand>
        <name>substrate</name>
    </ligand>
</feature>
<dbReference type="GO" id="GO:0009088">
    <property type="term" value="P:threonine biosynthetic process"/>
    <property type="evidence" value="ECO:0007669"/>
    <property type="project" value="UniProtKB-UniPathway"/>
</dbReference>
<dbReference type="SUPFAM" id="SSF53474">
    <property type="entry name" value="alpha/beta-Hydrolases"/>
    <property type="match status" value="1"/>
</dbReference>
<feature type="active site" description="Nucleophile" evidence="11">
    <location>
        <position position="206"/>
    </location>
</feature>
<dbReference type="InterPro" id="IPR008220">
    <property type="entry name" value="HAT_MetX-like"/>
</dbReference>
<dbReference type="GO" id="GO:0005737">
    <property type="term" value="C:cytoplasm"/>
    <property type="evidence" value="ECO:0007669"/>
    <property type="project" value="UniProtKB-SubCell"/>
</dbReference>
<dbReference type="GO" id="GO:0009090">
    <property type="term" value="P:homoserine biosynthetic process"/>
    <property type="evidence" value="ECO:0007669"/>
    <property type="project" value="UniProtKB-ARBA"/>
</dbReference>
<evidence type="ECO:0000256" key="12">
    <source>
        <dbReference type="SAM" id="MobiDB-lite"/>
    </source>
</evidence>
<name>E3G0S2_STIAD</name>
<keyword evidence="6" id="KW-0521">NADP</keyword>
<comment type="function">
    <text evidence="11">Transfers an acetyl group from acetyl-CoA to L-homoserine, forming acetyl-L-homoserine.</text>
</comment>
<dbReference type="HAMAP" id="MF_00296">
    <property type="entry name" value="MetX_acyltransf"/>
    <property type="match status" value="1"/>
</dbReference>
<dbReference type="UniPathway" id="UPA00051">
    <property type="reaction ID" value="UER00074"/>
</dbReference>
<evidence type="ECO:0000313" key="17">
    <source>
        <dbReference type="Proteomes" id="UP000001351"/>
    </source>
</evidence>
<dbReference type="PANTHER" id="PTHR43070:SF3">
    <property type="entry name" value="HOMOSERINE DEHYDROGENASE"/>
    <property type="match status" value="1"/>
</dbReference>
<comment type="catalytic activity">
    <reaction evidence="9">
        <text>L-homoserine + NADP(+) = L-aspartate 4-semialdehyde + NADPH + H(+)</text>
        <dbReference type="Rhea" id="RHEA:15761"/>
        <dbReference type="ChEBI" id="CHEBI:15378"/>
        <dbReference type="ChEBI" id="CHEBI:57476"/>
        <dbReference type="ChEBI" id="CHEBI:57783"/>
        <dbReference type="ChEBI" id="CHEBI:58349"/>
        <dbReference type="ChEBI" id="CHEBI:537519"/>
        <dbReference type="EC" id="1.1.1.3"/>
    </reaction>
    <physiologicalReaction direction="right-to-left" evidence="9">
        <dbReference type="Rhea" id="RHEA:15763"/>
    </physiologicalReaction>
</comment>
<dbReference type="Pfam" id="PF03447">
    <property type="entry name" value="NAD_binding_3"/>
    <property type="match status" value="1"/>
</dbReference>
<feature type="domain" description="AB hydrolase-1" evidence="13">
    <location>
        <begin position="89"/>
        <end position="383"/>
    </location>
</feature>
<dbReference type="FunFam" id="3.30.360.10:FF:000006">
    <property type="entry name" value="Bifunctional aspartokinase/homoserine dehydrogenase"/>
    <property type="match status" value="1"/>
</dbReference>
<comment type="caution">
    <text evidence="11">Lacks conserved residue(s) required for the propagation of feature annotation.</text>
</comment>
<evidence type="ECO:0000256" key="7">
    <source>
        <dbReference type="ARBA" id="ARBA00023002"/>
    </source>
</evidence>
<comment type="subunit">
    <text evidence="11">Homodimer.</text>
</comment>
<comment type="cofactor">
    <cofactor evidence="1">
        <name>a metal cation</name>
        <dbReference type="ChEBI" id="CHEBI:25213"/>
    </cofactor>
</comment>
<evidence type="ECO:0000256" key="4">
    <source>
        <dbReference type="ARBA" id="ARBA00022605"/>
    </source>
</evidence>
<proteinExistence type="inferred from homology"/>
<reference evidence="16 17" key="1">
    <citation type="journal article" date="2011" name="Mol. Biol. Evol.">
        <title>Comparative genomic analysis of fruiting body formation in Myxococcales.</title>
        <authorList>
            <person name="Huntley S."/>
            <person name="Hamann N."/>
            <person name="Wegener-Feldbrugge S."/>
            <person name="Treuner-Lange A."/>
            <person name="Kube M."/>
            <person name="Reinhardt R."/>
            <person name="Klages S."/>
            <person name="Muller R."/>
            <person name="Ronning C.M."/>
            <person name="Nierman W.C."/>
            <person name="Sogaard-Andersen L."/>
        </authorList>
    </citation>
    <scope>NUCLEOTIDE SEQUENCE [LARGE SCALE GENOMIC DNA]</scope>
    <source>
        <strain evidence="16 17">DW4/3-1</strain>
    </source>
</reference>
<keyword evidence="17" id="KW-1185">Reference proteome</keyword>
<dbReference type="PANTHER" id="PTHR43070">
    <property type="match status" value="1"/>
</dbReference>
<dbReference type="eggNOG" id="COG2021">
    <property type="taxonomic scope" value="Bacteria"/>
</dbReference>
<evidence type="ECO:0000259" key="14">
    <source>
        <dbReference type="Pfam" id="PF00742"/>
    </source>
</evidence>
<evidence type="ECO:0000256" key="11">
    <source>
        <dbReference type="HAMAP-Rule" id="MF_00296"/>
    </source>
</evidence>
<feature type="active site" evidence="11">
    <location>
        <position position="361"/>
    </location>
</feature>
<feature type="domain" description="Aspartate/homoserine dehydrogenase NAD-binding" evidence="15">
    <location>
        <begin position="440"/>
        <end position="577"/>
    </location>
</feature>
<protein>
    <recommendedName>
        <fullName evidence="11">Homoserine O-acetyltransferase</fullName>
        <shortName evidence="11">HAT</shortName>
        <ecNumber evidence="11">2.3.1.31</ecNumber>
    </recommendedName>
    <alternativeName>
        <fullName evidence="11">Homoserine transacetylase</fullName>
        <shortName evidence="11">HTA</shortName>
    </alternativeName>
</protein>
<dbReference type="SUPFAM" id="SSF51735">
    <property type="entry name" value="NAD(P)-binding Rossmann-fold domains"/>
    <property type="match status" value="1"/>
</dbReference>
<accession>E3G0S2</accession>
<feature type="region of interest" description="Disordered" evidence="12">
    <location>
        <begin position="141"/>
        <end position="174"/>
    </location>
</feature>
<comment type="subcellular location">
    <subcellularLocation>
        <location evidence="11">Cytoplasm</location>
    </subcellularLocation>
</comment>
<comment type="pathway">
    <text evidence="2">Amino-acid biosynthesis; L-threonine biosynthesis; L-threonine from L-aspartate: step 3/5.</text>
</comment>
<dbReference type="KEGG" id="sur:STAUR_7264"/>
<evidence type="ECO:0000256" key="9">
    <source>
        <dbReference type="ARBA" id="ARBA00048841"/>
    </source>
</evidence>
<keyword evidence="11" id="KW-0012">Acyltransferase</keyword>
<keyword evidence="11" id="KW-0808">Transferase</keyword>
<dbReference type="STRING" id="378806.STAUR_7264"/>
<dbReference type="GO" id="GO:0004414">
    <property type="term" value="F:homoserine O-acetyltransferase activity"/>
    <property type="evidence" value="ECO:0007669"/>
    <property type="project" value="UniProtKB-UniRule"/>
</dbReference>
<comment type="catalytic activity">
    <reaction evidence="11">
        <text>L-homoserine + acetyl-CoA = O-acetyl-L-homoserine + CoA</text>
        <dbReference type="Rhea" id="RHEA:13701"/>
        <dbReference type="ChEBI" id="CHEBI:57287"/>
        <dbReference type="ChEBI" id="CHEBI:57288"/>
        <dbReference type="ChEBI" id="CHEBI:57476"/>
        <dbReference type="ChEBI" id="CHEBI:57716"/>
        <dbReference type="EC" id="2.3.1.31"/>
    </reaction>
</comment>
<dbReference type="UniPathway" id="UPA00050">
    <property type="reaction ID" value="UER00063"/>
</dbReference>
<evidence type="ECO:0000256" key="5">
    <source>
        <dbReference type="ARBA" id="ARBA00022697"/>
    </source>
</evidence>
<dbReference type="InterPro" id="IPR011147">
    <property type="entry name" value="Bifunc_Aspkin/hSer_DH"/>
</dbReference>
<comment type="similarity">
    <text evidence="11">Belongs to the AB hydrolase superfamily. MetX family.</text>
</comment>
<evidence type="ECO:0000256" key="3">
    <source>
        <dbReference type="ARBA" id="ARBA00005062"/>
    </source>
</evidence>
<dbReference type="Pfam" id="PF00742">
    <property type="entry name" value="Homoserine_dh"/>
    <property type="match status" value="1"/>
</dbReference>
<dbReference type="InterPro" id="IPR005106">
    <property type="entry name" value="Asp/hSer_DH_NAD-bd"/>
</dbReference>
<keyword evidence="5" id="KW-0791">Threonine biosynthesis</keyword>
<dbReference type="RefSeq" id="WP_013377739.1">
    <property type="nucleotide sequence ID" value="NC_014623.1"/>
</dbReference>
<keyword evidence="8 11" id="KW-0486">Methionine biosynthesis</keyword>
<dbReference type="InterPro" id="IPR001342">
    <property type="entry name" value="HDH_cat"/>
</dbReference>
<dbReference type="InterPro" id="IPR029058">
    <property type="entry name" value="AB_hydrolase_fold"/>
</dbReference>
<evidence type="ECO:0000256" key="2">
    <source>
        <dbReference type="ARBA" id="ARBA00005056"/>
    </source>
</evidence>
<dbReference type="GO" id="GO:0009086">
    <property type="term" value="P:methionine biosynthetic process"/>
    <property type="evidence" value="ECO:0007669"/>
    <property type="project" value="UniProtKB-UniRule"/>
</dbReference>
<comment type="pathway">
    <text evidence="3">Amino-acid biosynthesis; L-methionine biosynthesis via de novo pathway; L-homoserine from L-aspartate: step 3/3.</text>
</comment>
<organism evidence="16 17">
    <name type="scientific">Stigmatella aurantiaca (strain DW4/3-1)</name>
    <dbReference type="NCBI Taxonomy" id="378806"/>
    <lineage>
        <taxon>Bacteria</taxon>
        <taxon>Pseudomonadati</taxon>
        <taxon>Myxococcota</taxon>
        <taxon>Myxococcia</taxon>
        <taxon>Myxococcales</taxon>
        <taxon>Cystobacterineae</taxon>
        <taxon>Archangiaceae</taxon>
        <taxon>Stigmatella</taxon>
    </lineage>
</organism>
<dbReference type="EC" id="2.3.1.31" evidence="11"/>
<dbReference type="OrthoDB" id="9800754at2"/>
<sequence length="794" mass="87463">MSALSHVFDLPLPDLPLEGGAWLTSHVSRGWWWGPGQDRTWLQSRSRVLPDEEVRENALRVVRRTREERRQLAGAVDPRGFQRPDPSVPTVLLVHALTGDMRAGGPGGWWEPLIGPGRVLDPERVRLLCFNNLGSCYGSSGPADEGFPSRGEDRRTGPSAPLPPGERRLDERSLPATVTPWDQARAILQALDALGIQRVELLAGGSLGGMIVLCLAVLAPERFERLLPIAACEAASSWIVGWNHVARQALLLDLEFPEVARRGLELARQLAMLTYRAEPSLEARQARASPDGSSRALFPVQSYLEHQGRQLRARFDTLSYYSLLGAMDHHDLARPPEGTPEGTWGVSRIRASTLCVGIDRDQLFFPEHMLKLSERLRALGRPSEYAELSSLHGHDGFLIEWGPLEGLVRRALALPAPESTPSSSIQVQEPRTEVNVLLLGHGTVGGNLLEQLQGQQEFLERTQGVCLRVCGIVDTRHFLFQDEGISLSQWRERLTSTRRDAPETLDLPSGLDRLRRLRAPVLVDCTAADGMEHLYAAAFQRGIHVVSANKKPLTMPWPLREQLFSLARTHRRIWNYETTVGASLPVLRTLTELVRTGDRVWRIEGCLSGSLGFLCEQLMQGVALSRAVRLARDHGYTEPHPREDLMGLDVARKALILARELGLPVSLEDIGVEPFLPKELLLEEDVERFLGALEGWDRRFASRMAGLRAEGRVLRYLARIETPREPGHRPVLKVEPVAVPPEHPAAGLRGAEALVAFTTGRHAAWPLMVRGAGAGGAVTAAGVLAGLLGVAQGG</sequence>
<evidence type="ECO:0000256" key="6">
    <source>
        <dbReference type="ARBA" id="ARBA00022857"/>
    </source>
</evidence>
<dbReference type="Pfam" id="PF00561">
    <property type="entry name" value="Abhydrolase_1"/>
    <property type="match status" value="1"/>
</dbReference>
<dbReference type="GO" id="GO:0009089">
    <property type="term" value="P:lysine biosynthetic process via diaminopimelate"/>
    <property type="evidence" value="ECO:0007669"/>
    <property type="project" value="UniProtKB-ARBA"/>
</dbReference>
<dbReference type="GO" id="GO:0004412">
    <property type="term" value="F:homoserine dehydrogenase activity"/>
    <property type="evidence" value="ECO:0007669"/>
    <property type="project" value="UniProtKB-EC"/>
</dbReference>
<comment type="catalytic activity">
    <reaction evidence="10">
        <text>L-homoserine + NAD(+) = L-aspartate 4-semialdehyde + NADH + H(+)</text>
        <dbReference type="Rhea" id="RHEA:15757"/>
        <dbReference type="ChEBI" id="CHEBI:15378"/>
        <dbReference type="ChEBI" id="CHEBI:57476"/>
        <dbReference type="ChEBI" id="CHEBI:57540"/>
        <dbReference type="ChEBI" id="CHEBI:57945"/>
        <dbReference type="ChEBI" id="CHEBI:537519"/>
        <dbReference type="EC" id="1.1.1.3"/>
    </reaction>
    <physiologicalReaction direction="right-to-left" evidence="10">
        <dbReference type="Rhea" id="RHEA:15759"/>
    </physiologicalReaction>
</comment>
<dbReference type="AlphaFoldDB" id="E3G0S2"/>
<evidence type="ECO:0000313" key="16">
    <source>
        <dbReference type="EMBL" id="ADO75020.1"/>
    </source>
</evidence>
<dbReference type="HOGENOM" id="CLU_019406_0_0_7"/>
<dbReference type="Gene3D" id="3.40.50.1820">
    <property type="entry name" value="alpha/beta hydrolase"/>
    <property type="match status" value="1"/>
</dbReference>
<dbReference type="eggNOG" id="COG0460">
    <property type="taxonomic scope" value="Bacteria"/>
</dbReference>
<evidence type="ECO:0000259" key="15">
    <source>
        <dbReference type="Pfam" id="PF03447"/>
    </source>
</evidence>
<dbReference type="InterPro" id="IPR000073">
    <property type="entry name" value="AB_hydrolase_1"/>
</dbReference>
<evidence type="ECO:0000259" key="13">
    <source>
        <dbReference type="Pfam" id="PF00561"/>
    </source>
</evidence>